<dbReference type="AlphaFoldDB" id="A0A9K3D799"/>
<dbReference type="InterPro" id="IPR036322">
    <property type="entry name" value="WD40_repeat_dom_sf"/>
</dbReference>
<proteinExistence type="predicted"/>
<keyword evidence="3" id="KW-0677">Repeat</keyword>
<dbReference type="Gene3D" id="2.130.10.10">
    <property type="entry name" value="YVTN repeat-like/Quinoprotein amine dehydrogenase"/>
    <property type="match status" value="1"/>
</dbReference>
<keyword evidence="6" id="KW-1185">Reference proteome</keyword>
<dbReference type="SMART" id="SM00320">
    <property type="entry name" value="WD40"/>
    <property type="match status" value="3"/>
</dbReference>
<dbReference type="GO" id="GO:0032040">
    <property type="term" value="C:small-subunit processome"/>
    <property type="evidence" value="ECO:0007669"/>
    <property type="project" value="TreeGrafter"/>
</dbReference>
<comment type="caution">
    <text evidence="5">The sequence shown here is derived from an EMBL/GenBank/DDBJ whole genome shotgun (WGS) entry which is preliminary data.</text>
</comment>
<dbReference type="EMBL" id="BDIP01005942">
    <property type="protein sequence ID" value="GIQ90241.1"/>
    <property type="molecule type" value="Genomic_DNA"/>
</dbReference>
<dbReference type="PANTHER" id="PTHR19865:SF0">
    <property type="entry name" value="U3 SMALL NUCLEOLAR RNA-INTERACTING PROTEIN 2"/>
    <property type="match status" value="1"/>
</dbReference>
<evidence type="ECO:0000256" key="2">
    <source>
        <dbReference type="ARBA" id="ARBA00022574"/>
    </source>
</evidence>
<feature type="non-terminal residue" evidence="5">
    <location>
        <position position="1"/>
    </location>
</feature>
<comment type="subcellular location">
    <subcellularLocation>
        <location evidence="1">Nucleus</location>
    </subcellularLocation>
</comment>
<dbReference type="InterPro" id="IPR015943">
    <property type="entry name" value="WD40/YVTN_repeat-like_dom_sf"/>
</dbReference>
<dbReference type="Proteomes" id="UP000265618">
    <property type="component" value="Unassembled WGS sequence"/>
</dbReference>
<keyword evidence="4" id="KW-0539">Nucleus</keyword>
<keyword evidence="2" id="KW-0853">WD repeat</keyword>
<reference evidence="5 6" key="1">
    <citation type="journal article" date="2018" name="PLoS ONE">
        <title>The draft genome of Kipferlia bialata reveals reductive genome evolution in fornicate parasites.</title>
        <authorList>
            <person name="Tanifuji G."/>
            <person name="Takabayashi S."/>
            <person name="Kume K."/>
            <person name="Takagi M."/>
            <person name="Nakayama T."/>
            <person name="Kamikawa R."/>
            <person name="Inagaki Y."/>
            <person name="Hashimoto T."/>
        </authorList>
    </citation>
    <scope>NUCLEOTIDE SEQUENCE [LARGE SCALE GENOMIC DNA]</scope>
    <source>
        <strain evidence="5">NY0173</strain>
    </source>
</reference>
<evidence type="ECO:0000256" key="3">
    <source>
        <dbReference type="ARBA" id="ARBA00022737"/>
    </source>
</evidence>
<organism evidence="5 6">
    <name type="scientific">Kipferlia bialata</name>
    <dbReference type="NCBI Taxonomy" id="797122"/>
    <lineage>
        <taxon>Eukaryota</taxon>
        <taxon>Metamonada</taxon>
        <taxon>Carpediemonas-like organisms</taxon>
        <taxon>Kipferlia</taxon>
    </lineage>
</organism>
<evidence type="ECO:0000313" key="5">
    <source>
        <dbReference type="EMBL" id="GIQ90241.1"/>
    </source>
</evidence>
<protein>
    <submittedName>
        <fullName evidence="5">Uncharacterized protein</fullName>
    </submittedName>
</protein>
<accession>A0A9K3D799</accession>
<dbReference type="PANTHER" id="PTHR19865">
    <property type="entry name" value="U3 SMALL NUCLEOLAR RNA INTERACTING PROTEIN 2"/>
    <property type="match status" value="1"/>
</dbReference>
<dbReference type="InterPro" id="IPR001680">
    <property type="entry name" value="WD40_rpt"/>
</dbReference>
<dbReference type="InterPro" id="IPR039241">
    <property type="entry name" value="Rrp9-like"/>
</dbReference>
<name>A0A9K3D799_9EUKA</name>
<evidence type="ECO:0000256" key="4">
    <source>
        <dbReference type="ARBA" id="ARBA00023242"/>
    </source>
</evidence>
<dbReference type="Pfam" id="PF00400">
    <property type="entry name" value="WD40"/>
    <property type="match status" value="1"/>
</dbReference>
<evidence type="ECO:0000313" key="6">
    <source>
        <dbReference type="Proteomes" id="UP000265618"/>
    </source>
</evidence>
<evidence type="ECO:0000256" key="1">
    <source>
        <dbReference type="ARBA" id="ARBA00004123"/>
    </source>
</evidence>
<dbReference type="GO" id="GO:0034511">
    <property type="term" value="F:U3 snoRNA binding"/>
    <property type="evidence" value="ECO:0007669"/>
    <property type="project" value="InterPro"/>
</dbReference>
<gene>
    <name evidence="5" type="ORF">KIPB_012963</name>
</gene>
<sequence length="224" mass="24022">LSFSDDGYLFAVGADRSVRVIASKELAYVTPLFGHGGPINAVSALTSSRAVSVGGLGDRKLAFWKTSVKKALFFPHEHPMTGVTAVTDGLFVTGDNIGGLQLWDSRRKSKQAVARHVTRPHLDTVEGQAVPEGQEAPISPIRAEISALSGIRGSDIVVSGAGDGRVRVWRVEEYKFTHIADLPVPGFVTSVAVALCNLPTQAKGERTQGKKVRRFNICVVYIVV</sequence>
<dbReference type="OrthoDB" id="189968at2759"/>
<dbReference type="SUPFAM" id="SSF50978">
    <property type="entry name" value="WD40 repeat-like"/>
    <property type="match status" value="1"/>
</dbReference>